<name>A0A2I6S2T1_9RHOO</name>
<proteinExistence type="predicted"/>
<organism evidence="2 3">
    <name type="scientific">Pseudazoarcus pumilus</name>
    <dbReference type="NCBI Taxonomy" id="2067960"/>
    <lineage>
        <taxon>Bacteria</taxon>
        <taxon>Pseudomonadati</taxon>
        <taxon>Pseudomonadota</taxon>
        <taxon>Betaproteobacteria</taxon>
        <taxon>Rhodocyclales</taxon>
        <taxon>Zoogloeaceae</taxon>
        <taxon>Pseudazoarcus</taxon>
    </lineage>
</organism>
<dbReference type="InterPro" id="IPR025309">
    <property type="entry name" value="KTSC_dom"/>
</dbReference>
<dbReference type="EMBL" id="CP025682">
    <property type="protein sequence ID" value="AUN93528.1"/>
    <property type="molecule type" value="Genomic_DNA"/>
</dbReference>
<evidence type="ECO:0000259" key="1">
    <source>
        <dbReference type="Pfam" id="PF13619"/>
    </source>
</evidence>
<dbReference type="Proteomes" id="UP000242205">
    <property type="component" value="Chromosome"/>
</dbReference>
<gene>
    <name evidence="2" type="ORF">C0099_00400</name>
</gene>
<keyword evidence="3" id="KW-1185">Reference proteome</keyword>
<feature type="domain" description="KTSC" evidence="1">
    <location>
        <begin position="8"/>
        <end position="62"/>
    </location>
</feature>
<reference evidence="2 3" key="1">
    <citation type="submission" date="2018-01" db="EMBL/GenBank/DDBJ databases">
        <authorList>
            <person name="Fu G.-Y."/>
        </authorList>
    </citation>
    <scope>NUCLEOTIDE SEQUENCE [LARGE SCALE GENOMIC DNA]</scope>
    <source>
        <strain evidence="2 3">SY39</strain>
    </source>
</reference>
<dbReference type="KEGG" id="atw:C0099_00400"/>
<dbReference type="AlphaFoldDB" id="A0A2I6S2T1"/>
<evidence type="ECO:0000313" key="3">
    <source>
        <dbReference type="Proteomes" id="UP000242205"/>
    </source>
</evidence>
<protein>
    <submittedName>
        <fullName evidence="2">KTSC domain-containing protein</fullName>
    </submittedName>
</protein>
<dbReference type="RefSeq" id="WP_102245602.1">
    <property type="nucleotide sequence ID" value="NZ_CP025682.1"/>
</dbReference>
<dbReference type="Pfam" id="PF13619">
    <property type="entry name" value="KTSC"/>
    <property type="match status" value="1"/>
</dbReference>
<dbReference type="OrthoDB" id="8907571at2"/>
<accession>A0A2I6S2T1</accession>
<sequence length="87" mass="9714">MEMKPIHSGKLRGVGYDARTRTLRVELEGGVLIDYANVGEEIWRRLATSASAWSYYRDNVEEELTGRRVPGAGAMAGTKKNPLDDLF</sequence>
<evidence type="ECO:0000313" key="2">
    <source>
        <dbReference type="EMBL" id="AUN93528.1"/>
    </source>
</evidence>